<gene>
    <name evidence="3" type="primary">IKBIP</name>
</gene>
<dbReference type="PANTHER" id="PTHR21734:SF11">
    <property type="entry name" value="INHIBITOR OF NUCLEAR FACTOR KAPPA-B KINASE-INTERACTING PROTEIN"/>
    <property type="match status" value="1"/>
</dbReference>
<reference evidence="3" key="2">
    <citation type="submission" date="2025-08" db="UniProtKB">
        <authorList>
            <consortium name="Ensembl"/>
        </authorList>
    </citation>
    <scope>IDENTIFICATION</scope>
</reference>
<feature type="coiled-coil region" evidence="1">
    <location>
        <begin position="188"/>
        <end position="279"/>
    </location>
</feature>
<evidence type="ECO:0000256" key="2">
    <source>
        <dbReference type="SAM" id="MobiDB-lite"/>
    </source>
</evidence>
<dbReference type="OMA" id="LTLQMFN"/>
<proteinExistence type="predicted"/>
<dbReference type="Ensembl" id="ENSLACT00000019668.1">
    <property type="protein sequence ID" value="ENSLACP00000019530.1"/>
    <property type="gene ID" value="ENSLACG00000017173.1"/>
</dbReference>
<keyword evidence="4" id="KW-1185">Reference proteome</keyword>
<dbReference type="FunCoup" id="H3BCA9">
    <property type="interactions" value="950"/>
</dbReference>
<dbReference type="InParanoid" id="H3BCA9"/>
<evidence type="ECO:0000256" key="1">
    <source>
        <dbReference type="SAM" id="Coils"/>
    </source>
</evidence>
<dbReference type="Bgee" id="ENSLACG00000017173">
    <property type="expression patterns" value="Expressed in post-anal tail muscle and 6 other cell types or tissues"/>
</dbReference>
<dbReference type="InterPro" id="IPR024152">
    <property type="entry name" value="Inh_kappa-B_kinase-int"/>
</dbReference>
<dbReference type="Proteomes" id="UP000008672">
    <property type="component" value="Unassembled WGS sequence"/>
</dbReference>
<name>H3BCA9_LATCH</name>
<dbReference type="GeneTree" id="ENSGT00500000045001"/>
<evidence type="ECO:0000313" key="3">
    <source>
        <dbReference type="Ensembl" id="ENSLACP00000019530.1"/>
    </source>
</evidence>
<evidence type="ECO:0000313" key="4">
    <source>
        <dbReference type="Proteomes" id="UP000008672"/>
    </source>
</evidence>
<reference evidence="4" key="1">
    <citation type="submission" date="2011-08" db="EMBL/GenBank/DDBJ databases">
        <title>The draft genome of Latimeria chalumnae.</title>
        <authorList>
            <person name="Di Palma F."/>
            <person name="Alfoldi J."/>
            <person name="Johnson J."/>
            <person name="Berlin A."/>
            <person name="Gnerre S."/>
            <person name="Jaffe D."/>
            <person name="MacCallum I."/>
            <person name="Young S."/>
            <person name="Walker B.J."/>
            <person name="Lander E."/>
            <person name="Lindblad-Toh K."/>
        </authorList>
    </citation>
    <scope>NUCLEOTIDE SEQUENCE [LARGE SCALE GENOMIC DNA]</scope>
    <source>
        <strain evidence="4">Wild caught</strain>
    </source>
</reference>
<protein>
    <submittedName>
        <fullName evidence="3">IKBKB interacting protein</fullName>
    </submittedName>
</protein>
<sequence>MSNEIKQRKKSSVSSGYAKEPQKTTEARGPKSDVKESPEPRSGKAGGADARMMLSLLSIAASLTLTWLVFQQSAKLSDVEEKYHLLQEKNGVVQGLEKKVNLISKELDSSEEILQKAAASVSVVTQFEEEVSSLRSIINTIQNNEKKVSKKLQQINNLFQNVTDVWEKSLGNIEMDIKNLKSETKSAHSNVTLRINDAEQRLKSLLEKLEDLEDSTVRNANTLKRQEDEDAEVLEKQMNWNKKEIEKLEGDQQALIAKSTELIQKITEYESKLEEYKEHLPTIENGVHSIFKVSTELVSTEKKIEDLTVKLFNMEDVMLKTVSEILEIQKNLEELQFLKLQNDLSVLKETVKEFISAQGEVDGVLVEQNFENENNVGTE</sequence>
<feature type="compositionally biased region" description="Basic and acidic residues" evidence="2">
    <location>
        <begin position="20"/>
        <end position="42"/>
    </location>
</feature>
<feature type="coiled-coil region" evidence="1">
    <location>
        <begin position="93"/>
        <end position="144"/>
    </location>
</feature>
<dbReference type="AlphaFoldDB" id="H3BCA9"/>
<organism evidence="3 4">
    <name type="scientific">Latimeria chalumnae</name>
    <name type="common">Coelacanth</name>
    <dbReference type="NCBI Taxonomy" id="7897"/>
    <lineage>
        <taxon>Eukaryota</taxon>
        <taxon>Metazoa</taxon>
        <taxon>Chordata</taxon>
        <taxon>Craniata</taxon>
        <taxon>Vertebrata</taxon>
        <taxon>Euteleostomi</taxon>
        <taxon>Coelacanthiformes</taxon>
        <taxon>Coelacanthidae</taxon>
        <taxon>Latimeria</taxon>
    </lineage>
</organism>
<dbReference type="eggNOG" id="ENOG502RXC3">
    <property type="taxonomic scope" value="Eukaryota"/>
</dbReference>
<reference evidence="3" key="3">
    <citation type="submission" date="2025-09" db="UniProtKB">
        <authorList>
            <consortium name="Ensembl"/>
        </authorList>
    </citation>
    <scope>IDENTIFICATION</scope>
</reference>
<feature type="region of interest" description="Disordered" evidence="2">
    <location>
        <begin position="1"/>
        <end position="47"/>
    </location>
</feature>
<accession>H3BCA9</accession>
<keyword evidence="1" id="KW-0175">Coiled coil</keyword>
<dbReference type="PANTHER" id="PTHR21734">
    <property type="entry name" value="INHIBITOR OF NUCLEAR FACTOR KAPPA-B KINASE-INTERACTING PROTEIN"/>
    <property type="match status" value="1"/>
</dbReference>
<dbReference type="SUPFAM" id="SSF57997">
    <property type="entry name" value="Tropomyosin"/>
    <property type="match status" value="1"/>
</dbReference>
<dbReference type="STRING" id="7897.ENSLACP00000019530"/>
<dbReference type="EMBL" id="AFYH01033449">
    <property type="status" value="NOT_ANNOTATED_CDS"/>
    <property type="molecule type" value="Genomic_DNA"/>
</dbReference>